<keyword evidence="1" id="KW-0175">Coiled coil</keyword>
<gene>
    <name evidence="2" type="ORF">BCR33DRAFT_767424</name>
</gene>
<dbReference type="EMBL" id="MCGO01000031">
    <property type="protein sequence ID" value="ORY41572.1"/>
    <property type="molecule type" value="Genomic_DNA"/>
</dbReference>
<protein>
    <submittedName>
        <fullName evidence="2">Uncharacterized protein</fullName>
    </submittedName>
</protein>
<evidence type="ECO:0000256" key="1">
    <source>
        <dbReference type="SAM" id="Coils"/>
    </source>
</evidence>
<name>A0A1Y2C3F4_9FUNG</name>
<feature type="coiled-coil region" evidence="1">
    <location>
        <begin position="10"/>
        <end position="37"/>
    </location>
</feature>
<comment type="caution">
    <text evidence="2">The sequence shown here is derived from an EMBL/GenBank/DDBJ whole genome shotgun (WGS) entry which is preliminary data.</text>
</comment>
<proteinExistence type="predicted"/>
<dbReference type="AlphaFoldDB" id="A0A1Y2C3F4"/>
<dbReference type="Proteomes" id="UP000193642">
    <property type="component" value="Unassembled WGS sequence"/>
</dbReference>
<keyword evidence="3" id="KW-1185">Reference proteome</keyword>
<evidence type="ECO:0000313" key="2">
    <source>
        <dbReference type="EMBL" id="ORY41572.1"/>
    </source>
</evidence>
<feature type="non-terminal residue" evidence="2">
    <location>
        <position position="175"/>
    </location>
</feature>
<accession>A0A1Y2C3F4</accession>
<organism evidence="2 3">
    <name type="scientific">Rhizoclosmatium globosum</name>
    <dbReference type="NCBI Taxonomy" id="329046"/>
    <lineage>
        <taxon>Eukaryota</taxon>
        <taxon>Fungi</taxon>
        <taxon>Fungi incertae sedis</taxon>
        <taxon>Chytridiomycota</taxon>
        <taxon>Chytridiomycota incertae sedis</taxon>
        <taxon>Chytridiomycetes</taxon>
        <taxon>Chytridiales</taxon>
        <taxon>Chytriomycetaceae</taxon>
        <taxon>Rhizoclosmatium</taxon>
    </lineage>
</organism>
<evidence type="ECO:0000313" key="3">
    <source>
        <dbReference type="Proteomes" id="UP000193642"/>
    </source>
</evidence>
<reference evidence="2 3" key="1">
    <citation type="submission" date="2016-07" db="EMBL/GenBank/DDBJ databases">
        <title>Pervasive Adenine N6-methylation of Active Genes in Fungi.</title>
        <authorList>
            <consortium name="DOE Joint Genome Institute"/>
            <person name="Mondo S.J."/>
            <person name="Dannebaum R.O."/>
            <person name="Kuo R.C."/>
            <person name="Labutti K."/>
            <person name="Haridas S."/>
            <person name="Kuo A."/>
            <person name="Salamov A."/>
            <person name="Ahrendt S.R."/>
            <person name="Lipzen A."/>
            <person name="Sullivan W."/>
            <person name="Andreopoulos W.B."/>
            <person name="Clum A."/>
            <person name="Lindquist E."/>
            <person name="Daum C."/>
            <person name="Ramamoorthy G.K."/>
            <person name="Gryganskyi A."/>
            <person name="Culley D."/>
            <person name="Magnuson J.K."/>
            <person name="James T.Y."/>
            <person name="O'Malley M.A."/>
            <person name="Stajich J.E."/>
            <person name="Spatafora J.W."/>
            <person name="Visel A."/>
            <person name="Grigoriev I.V."/>
        </authorList>
    </citation>
    <scope>NUCLEOTIDE SEQUENCE [LARGE SCALE GENOMIC DNA]</scope>
    <source>
        <strain evidence="2 3">JEL800</strain>
    </source>
</reference>
<sequence>MLGNKDVESRGNESVRIQELQRRVMELEAENARLKEGRRIGTSRDVGIQLGHSLNSMDAGQVLHAGYSHYAATGYPYPPPNPTFSRVGPYRPLSYPVAPYSQHPAQSSDSRFGMHGHLQTSHAYYVPFSAATNIVYPTDSNEWGCGTVDRNQAEYRPEYIPTSNVHTALAAERVT</sequence>